<feature type="coiled-coil region" evidence="1">
    <location>
        <begin position="15"/>
        <end position="63"/>
    </location>
</feature>
<evidence type="ECO:0000256" key="1">
    <source>
        <dbReference type="SAM" id="Coils"/>
    </source>
</evidence>
<feature type="transmembrane region" description="Helical" evidence="2">
    <location>
        <begin position="94"/>
        <end position="116"/>
    </location>
</feature>
<keyword evidence="1" id="KW-0175">Coiled coil</keyword>
<evidence type="ECO:0000313" key="3">
    <source>
        <dbReference type="EMBL" id="CAI5799157.1"/>
    </source>
</evidence>
<keyword evidence="2" id="KW-1133">Transmembrane helix</keyword>
<accession>A0AA35LMY7</accession>
<dbReference type="AlphaFoldDB" id="A0AA35LMY7"/>
<name>A0AA35LMY7_9SAUR</name>
<organism evidence="3 4">
    <name type="scientific">Podarcis lilfordi</name>
    <name type="common">Lilford's wall lizard</name>
    <dbReference type="NCBI Taxonomy" id="74358"/>
    <lineage>
        <taxon>Eukaryota</taxon>
        <taxon>Metazoa</taxon>
        <taxon>Chordata</taxon>
        <taxon>Craniata</taxon>
        <taxon>Vertebrata</taxon>
        <taxon>Euteleostomi</taxon>
        <taxon>Lepidosauria</taxon>
        <taxon>Squamata</taxon>
        <taxon>Bifurcata</taxon>
        <taxon>Unidentata</taxon>
        <taxon>Episquamata</taxon>
        <taxon>Laterata</taxon>
        <taxon>Lacertibaenia</taxon>
        <taxon>Lacertidae</taxon>
        <taxon>Podarcis</taxon>
    </lineage>
</organism>
<evidence type="ECO:0000313" key="4">
    <source>
        <dbReference type="Proteomes" id="UP001178461"/>
    </source>
</evidence>
<sequence>MFTLQAEGVEMDGRNSALLAEMSRWRQQVAGLEERLEAAAGEKAAAEAEREHCEARQAALQESVHGYLSEIASLHRRLQGRPSSSGRRCPPFRYLLWGLAIFFILDPLERLIFLLWSNLPNAFVQSHR</sequence>
<reference evidence="3" key="1">
    <citation type="submission" date="2022-12" db="EMBL/GenBank/DDBJ databases">
        <authorList>
            <person name="Alioto T."/>
            <person name="Alioto T."/>
            <person name="Gomez Garrido J."/>
        </authorList>
    </citation>
    <scope>NUCLEOTIDE SEQUENCE</scope>
</reference>
<keyword evidence="2" id="KW-0812">Transmembrane</keyword>
<dbReference type="Proteomes" id="UP001178461">
    <property type="component" value="Chromosome 18"/>
</dbReference>
<keyword evidence="2" id="KW-0472">Membrane</keyword>
<evidence type="ECO:0000256" key="2">
    <source>
        <dbReference type="SAM" id="Phobius"/>
    </source>
</evidence>
<protein>
    <submittedName>
        <fullName evidence="3">Uncharacterized protein</fullName>
    </submittedName>
</protein>
<dbReference type="EMBL" id="OX395144">
    <property type="protein sequence ID" value="CAI5799157.1"/>
    <property type="molecule type" value="Genomic_DNA"/>
</dbReference>
<gene>
    <name evidence="3" type="ORF">PODLI_1B037452</name>
</gene>
<keyword evidence="4" id="KW-1185">Reference proteome</keyword>
<proteinExistence type="predicted"/>